<dbReference type="Proteomes" id="UP000886595">
    <property type="component" value="Unassembled WGS sequence"/>
</dbReference>
<proteinExistence type="inferred from homology"/>
<sequence>MSHPKVVYAYTEMSSVVNPTGWQANRNPAHDKTVFYGEYMCTGPGSHKEKRVAHTQDIDKNEANSFLTLGYIKGSLWLLPPPAY</sequence>
<comment type="similarity">
    <text evidence="2">Belongs to the pectinesterase family.</text>
</comment>
<comment type="caution">
    <text evidence="7">The sequence shown here is derived from an EMBL/GenBank/DDBJ whole genome shotgun (WGS) entry which is preliminary data.</text>
</comment>
<evidence type="ECO:0000256" key="3">
    <source>
        <dbReference type="ARBA" id="ARBA00013229"/>
    </source>
</evidence>
<organism evidence="7 8">
    <name type="scientific">Brassica carinata</name>
    <name type="common">Ethiopian mustard</name>
    <name type="synonym">Abyssinian cabbage</name>
    <dbReference type="NCBI Taxonomy" id="52824"/>
    <lineage>
        <taxon>Eukaryota</taxon>
        <taxon>Viridiplantae</taxon>
        <taxon>Streptophyta</taxon>
        <taxon>Embryophyta</taxon>
        <taxon>Tracheophyta</taxon>
        <taxon>Spermatophyta</taxon>
        <taxon>Magnoliopsida</taxon>
        <taxon>eudicotyledons</taxon>
        <taxon>Gunneridae</taxon>
        <taxon>Pentapetalae</taxon>
        <taxon>rosids</taxon>
        <taxon>malvids</taxon>
        <taxon>Brassicales</taxon>
        <taxon>Brassicaceae</taxon>
        <taxon>Brassiceae</taxon>
        <taxon>Brassica</taxon>
    </lineage>
</organism>
<evidence type="ECO:0000313" key="8">
    <source>
        <dbReference type="Proteomes" id="UP000886595"/>
    </source>
</evidence>
<reference evidence="7 8" key="1">
    <citation type="submission" date="2020-02" db="EMBL/GenBank/DDBJ databases">
        <authorList>
            <person name="Ma Q."/>
            <person name="Huang Y."/>
            <person name="Song X."/>
            <person name="Pei D."/>
        </authorList>
    </citation>
    <scope>NUCLEOTIDE SEQUENCE [LARGE SCALE GENOMIC DNA]</scope>
    <source>
        <strain evidence="7">Sxm20200214</strain>
        <tissue evidence="7">Leaf</tissue>
    </source>
</reference>
<dbReference type="SUPFAM" id="SSF51126">
    <property type="entry name" value="Pectin lyase-like"/>
    <property type="match status" value="1"/>
</dbReference>
<protein>
    <recommendedName>
        <fullName evidence="3">pectinesterase</fullName>
        <ecNumber evidence="3">3.1.1.11</ecNumber>
    </recommendedName>
</protein>
<dbReference type="AlphaFoldDB" id="A0A8X7Q2Z1"/>
<keyword evidence="8" id="KW-1185">Reference proteome</keyword>
<gene>
    <name evidence="7" type="ORF">Bca52824_069943</name>
</gene>
<dbReference type="EMBL" id="JAAMPC010000014">
    <property type="protein sequence ID" value="KAG2262864.1"/>
    <property type="molecule type" value="Genomic_DNA"/>
</dbReference>
<evidence type="ECO:0000256" key="5">
    <source>
        <dbReference type="ARBA" id="ARBA00023085"/>
    </source>
</evidence>
<evidence type="ECO:0000256" key="4">
    <source>
        <dbReference type="ARBA" id="ARBA00022801"/>
    </source>
</evidence>
<evidence type="ECO:0000313" key="7">
    <source>
        <dbReference type="EMBL" id="KAG2262864.1"/>
    </source>
</evidence>
<dbReference type="InterPro" id="IPR012334">
    <property type="entry name" value="Pectin_lyas_fold"/>
</dbReference>
<keyword evidence="5" id="KW-0063">Aspartyl esterase</keyword>
<keyword evidence="4" id="KW-0378">Hydrolase</keyword>
<evidence type="ECO:0000256" key="1">
    <source>
        <dbReference type="ARBA" id="ARBA00005184"/>
    </source>
</evidence>
<evidence type="ECO:0000259" key="6">
    <source>
        <dbReference type="Pfam" id="PF01095"/>
    </source>
</evidence>
<feature type="domain" description="Pectinesterase catalytic" evidence="6">
    <location>
        <begin position="5"/>
        <end position="74"/>
    </location>
</feature>
<dbReference type="OrthoDB" id="2019149at2759"/>
<evidence type="ECO:0000256" key="2">
    <source>
        <dbReference type="ARBA" id="ARBA00008891"/>
    </source>
</evidence>
<dbReference type="GO" id="GO:0042545">
    <property type="term" value="P:cell wall modification"/>
    <property type="evidence" value="ECO:0007669"/>
    <property type="project" value="InterPro"/>
</dbReference>
<dbReference type="Pfam" id="PF01095">
    <property type="entry name" value="Pectinesterase"/>
    <property type="match status" value="1"/>
</dbReference>
<accession>A0A8X7Q2Z1</accession>
<dbReference type="PANTHER" id="PTHR31321:SF78">
    <property type="entry name" value="PECTINESTERASE 49-RELATED"/>
    <property type="match status" value="1"/>
</dbReference>
<name>A0A8X7Q2Z1_BRACI</name>
<dbReference type="GO" id="GO:0045490">
    <property type="term" value="P:pectin catabolic process"/>
    <property type="evidence" value="ECO:0007669"/>
    <property type="project" value="TreeGrafter"/>
</dbReference>
<dbReference type="InterPro" id="IPR000070">
    <property type="entry name" value="Pectinesterase_cat"/>
</dbReference>
<dbReference type="Gene3D" id="2.160.20.10">
    <property type="entry name" value="Single-stranded right-handed beta-helix, Pectin lyase-like"/>
    <property type="match status" value="1"/>
</dbReference>
<dbReference type="PANTHER" id="PTHR31321">
    <property type="entry name" value="ACYL-COA THIOESTER HYDROLASE YBHC-RELATED"/>
    <property type="match status" value="1"/>
</dbReference>
<comment type="pathway">
    <text evidence="1">Glycan metabolism; pectin degradation; 2-dehydro-3-deoxy-D-gluconate from pectin: step 1/5.</text>
</comment>
<dbReference type="EC" id="3.1.1.11" evidence="3"/>
<dbReference type="InterPro" id="IPR011050">
    <property type="entry name" value="Pectin_lyase_fold/virulence"/>
</dbReference>
<dbReference type="GO" id="GO:0030599">
    <property type="term" value="F:pectinesterase activity"/>
    <property type="evidence" value="ECO:0007669"/>
    <property type="project" value="UniProtKB-EC"/>
</dbReference>